<evidence type="ECO:0000256" key="6">
    <source>
        <dbReference type="SAM" id="MobiDB-lite"/>
    </source>
</evidence>
<evidence type="ECO:0000256" key="1">
    <source>
        <dbReference type="ARBA" id="ARBA00004141"/>
    </source>
</evidence>
<keyword evidence="5" id="KW-0813">Transport</keyword>
<comment type="similarity">
    <text evidence="5">Belongs to the mitochondrial carrier (TC 2.A.29) family.</text>
</comment>
<dbReference type="PANTHER" id="PTHR47567:SF1">
    <property type="entry name" value="NAD-DEPENDENT EPIMERASE_DEHYDRATASE DOMAIN-CONTAINING PROTEIN"/>
    <property type="match status" value="1"/>
</dbReference>
<accession>A0A1D1ZUG7</accession>
<protein>
    <submittedName>
        <fullName evidence="7">Uncharacterized protein</fullName>
    </submittedName>
</protein>
<dbReference type="PANTHER" id="PTHR47567">
    <property type="entry name" value="MITOCHONDRIAL SUBSTRATE/SOLUTE CARRIER"/>
    <property type="match status" value="1"/>
</dbReference>
<dbReference type="InterPro" id="IPR018108">
    <property type="entry name" value="MCP_transmembrane"/>
</dbReference>
<sequence>MLTSQRHPHTPAPAPAGSPSDASCKPLHHLDKRSGIVYHRLASAPASSVPGLVAMYLPSLHPGSLYRTSESARGMGSMPSMAWPASTQAFSTPIVPALASQPGYCEAFGTRSRPGLRDLVPAVAYQPSEATPLSQVLRNAGKKALGGGIPGAAAMGIQVVSLMWLRTTVNYQYRYGMTTTAAMKTLYKEGGVLRFYRGVGPALIQGPMSRFGDTAANAGVLTLLNESASTKDLPIPIKTAAASAAAGGFRIFLMPVDALKTTMQVEGKNGIPILMSKIRTGGVSVLYHGALAAAAATWAGHFPWFATYNYLNEVLPQYTDLPRKLGRSAVIGFCASAISDTVSNSIRVVKTTKQTSAVPMTYPEVLKMVIKEDGILGLMGRGLKTKILANGLQGLLFSVLWRMGQDFYNKLEADKSK</sequence>
<proteinExistence type="inferred from homology"/>
<dbReference type="EMBL" id="GDKF01008014">
    <property type="protein sequence ID" value="JAT70608.1"/>
    <property type="molecule type" value="Transcribed_RNA"/>
</dbReference>
<feature type="region of interest" description="Disordered" evidence="6">
    <location>
        <begin position="1"/>
        <end position="26"/>
    </location>
</feature>
<evidence type="ECO:0000256" key="5">
    <source>
        <dbReference type="RuleBase" id="RU000488"/>
    </source>
</evidence>
<dbReference type="Gene3D" id="1.50.40.10">
    <property type="entry name" value="Mitochondrial carrier domain"/>
    <property type="match status" value="1"/>
</dbReference>
<gene>
    <name evidence="7" type="ORF">g.8528</name>
</gene>
<evidence type="ECO:0000256" key="4">
    <source>
        <dbReference type="PROSITE-ProRule" id="PRU00282"/>
    </source>
</evidence>
<feature type="repeat" description="Solcar" evidence="4">
    <location>
        <begin position="234"/>
        <end position="314"/>
    </location>
</feature>
<dbReference type="SUPFAM" id="SSF103506">
    <property type="entry name" value="Mitochondrial carrier"/>
    <property type="match status" value="1"/>
</dbReference>
<dbReference type="PROSITE" id="PS50920">
    <property type="entry name" value="SOLCAR"/>
    <property type="match status" value="1"/>
</dbReference>
<dbReference type="Pfam" id="PF00153">
    <property type="entry name" value="Mito_carr"/>
    <property type="match status" value="2"/>
</dbReference>
<dbReference type="GO" id="GO:0016020">
    <property type="term" value="C:membrane"/>
    <property type="evidence" value="ECO:0007669"/>
    <property type="project" value="UniProtKB-SubCell"/>
</dbReference>
<evidence type="ECO:0000313" key="7">
    <source>
        <dbReference type="EMBL" id="JAT70608.1"/>
    </source>
</evidence>
<reference evidence="7" key="1">
    <citation type="submission" date="2015-08" db="EMBL/GenBank/DDBJ databases">
        <authorList>
            <person name="Babu N.S."/>
            <person name="Beckwith C.J."/>
            <person name="Beseler K.G."/>
            <person name="Brison A."/>
            <person name="Carone J.V."/>
            <person name="Caskin T.P."/>
            <person name="Diamond M."/>
            <person name="Durham M.E."/>
            <person name="Foxe J.M."/>
            <person name="Go M."/>
            <person name="Henderson B.A."/>
            <person name="Jones I.B."/>
            <person name="McGettigan J.A."/>
            <person name="Micheletti S.J."/>
            <person name="Nasrallah M.E."/>
            <person name="Ortiz D."/>
            <person name="Piller C.R."/>
            <person name="Privatt S.R."/>
            <person name="Schneider S.L."/>
            <person name="Sharp S."/>
            <person name="Smith T.C."/>
            <person name="Stanton J.D."/>
            <person name="Ullery H.E."/>
            <person name="Wilson R.J."/>
            <person name="Serrano M.G."/>
            <person name="Buck G."/>
            <person name="Lee V."/>
            <person name="Wang Y."/>
            <person name="Carvalho R."/>
            <person name="Voegtly L."/>
            <person name="Shi R."/>
            <person name="Duckworth R."/>
            <person name="Johnson A."/>
            <person name="Loviza R."/>
            <person name="Walstead R."/>
            <person name="Shah Z."/>
            <person name="Kiflezghi M."/>
            <person name="Wade K."/>
            <person name="Ball S.L."/>
            <person name="Bradley K.W."/>
            <person name="Asai D.J."/>
            <person name="Bowman C.A."/>
            <person name="Russell D.A."/>
            <person name="Pope W.H."/>
            <person name="Jacobs-Sera D."/>
            <person name="Hendrix R.W."/>
            <person name="Hatfull G.F."/>
        </authorList>
    </citation>
    <scope>NUCLEOTIDE SEQUENCE</scope>
</reference>
<evidence type="ECO:0000256" key="2">
    <source>
        <dbReference type="ARBA" id="ARBA00022692"/>
    </source>
</evidence>
<keyword evidence="3 4" id="KW-0472">Membrane</keyword>
<keyword evidence="2 4" id="KW-0812">Transmembrane</keyword>
<name>A0A1D1ZUG7_AUXPR</name>
<dbReference type="InterPro" id="IPR023395">
    <property type="entry name" value="MCP_dom_sf"/>
</dbReference>
<dbReference type="AlphaFoldDB" id="A0A1D1ZUG7"/>
<comment type="subcellular location">
    <subcellularLocation>
        <location evidence="1">Membrane</location>
        <topology evidence="1">Multi-pass membrane protein</topology>
    </subcellularLocation>
</comment>
<organism evidence="7">
    <name type="scientific">Auxenochlorella protothecoides</name>
    <name type="common">Green microalga</name>
    <name type="synonym">Chlorella protothecoides</name>
    <dbReference type="NCBI Taxonomy" id="3075"/>
    <lineage>
        <taxon>Eukaryota</taxon>
        <taxon>Viridiplantae</taxon>
        <taxon>Chlorophyta</taxon>
        <taxon>core chlorophytes</taxon>
        <taxon>Trebouxiophyceae</taxon>
        <taxon>Chlorellales</taxon>
        <taxon>Chlorellaceae</taxon>
        <taxon>Auxenochlorella</taxon>
    </lineage>
</organism>
<evidence type="ECO:0000256" key="3">
    <source>
        <dbReference type="ARBA" id="ARBA00023136"/>
    </source>
</evidence>